<name>R2QW36_9ENTE</name>
<keyword evidence="1" id="KW-0472">Membrane</keyword>
<dbReference type="OrthoDB" id="9900424at2"/>
<keyword evidence="5" id="KW-1185">Reference proteome</keyword>
<dbReference type="Proteomes" id="UP000014157">
    <property type="component" value="Unassembled WGS sequence"/>
</dbReference>
<dbReference type="EMBL" id="AJAS01000014">
    <property type="protein sequence ID" value="EOI00750.1"/>
    <property type="molecule type" value="Genomic_DNA"/>
</dbReference>
<organism evidence="2 4">
    <name type="scientific">Enterococcus moraviensis ATCC BAA-383</name>
    <dbReference type="NCBI Taxonomy" id="1158609"/>
    <lineage>
        <taxon>Bacteria</taxon>
        <taxon>Bacillati</taxon>
        <taxon>Bacillota</taxon>
        <taxon>Bacilli</taxon>
        <taxon>Lactobacillales</taxon>
        <taxon>Enterococcaceae</taxon>
        <taxon>Enterococcus</taxon>
    </lineage>
</organism>
<dbReference type="HOGENOM" id="CLU_2769480_0_0_9"/>
<proteinExistence type="predicted"/>
<dbReference type="PATRIC" id="fig|1158609.3.peg.1810"/>
<dbReference type="EMBL" id="ASWB01000001">
    <property type="protein sequence ID" value="EOT73021.1"/>
    <property type="molecule type" value="Genomic_DNA"/>
</dbReference>
<feature type="transmembrane region" description="Helical" evidence="1">
    <location>
        <begin position="49"/>
        <end position="65"/>
    </location>
</feature>
<evidence type="ECO:0000313" key="4">
    <source>
        <dbReference type="Proteomes" id="UP000013781"/>
    </source>
</evidence>
<accession>R2QW36</accession>
<evidence type="ECO:0000313" key="2">
    <source>
        <dbReference type="EMBL" id="EOI00750.1"/>
    </source>
</evidence>
<gene>
    <name evidence="3" type="ORF">I586_00014</name>
    <name evidence="2" type="ORF">UAY_01853</name>
</gene>
<dbReference type="RefSeq" id="WP_010765232.1">
    <property type="nucleotide sequence ID" value="NZ_ASWB01000001.1"/>
</dbReference>
<sequence>MRENIPLFRMAKKYLNPSENVARKTTAPSIVAGAAIVVTGMAIGSKKTIALGALMSAGNLLFLKSRTGK</sequence>
<reference evidence="2 4" key="1">
    <citation type="submission" date="2013-02" db="EMBL/GenBank/DDBJ databases">
        <title>The Genome Sequence of Enterococcus moraviensis BAA-383.</title>
        <authorList>
            <consortium name="The Broad Institute Genome Sequencing Platform"/>
            <consortium name="The Broad Institute Genome Sequencing Center for Infectious Disease"/>
            <person name="Earl A.M."/>
            <person name="Gilmore M.S."/>
            <person name="Lebreton F."/>
            <person name="Walker B."/>
            <person name="Young S.K."/>
            <person name="Zeng Q."/>
            <person name="Gargeya S."/>
            <person name="Fitzgerald M."/>
            <person name="Haas B."/>
            <person name="Abouelleil A."/>
            <person name="Alvarado L."/>
            <person name="Arachchi H.M."/>
            <person name="Berlin A.M."/>
            <person name="Chapman S.B."/>
            <person name="Dewar J."/>
            <person name="Goldberg J."/>
            <person name="Griggs A."/>
            <person name="Gujja S."/>
            <person name="Hansen M."/>
            <person name="Howarth C."/>
            <person name="Imamovic A."/>
            <person name="Larimer J."/>
            <person name="McCowan C."/>
            <person name="Murphy C."/>
            <person name="Neiman D."/>
            <person name="Pearson M."/>
            <person name="Priest M."/>
            <person name="Roberts A."/>
            <person name="Saif S."/>
            <person name="Shea T."/>
            <person name="Sisk P."/>
            <person name="Sykes S."/>
            <person name="Wortman J."/>
            <person name="Nusbaum C."/>
            <person name="Birren B."/>
        </authorList>
    </citation>
    <scope>NUCLEOTIDE SEQUENCE [LARGE SCALE GENOMIC DNA]</scope>
    <source>
        <strain evidence="2 4">ATCC BAA-383</strain>
    </source>
</reference>
<reference evidence="3 5" key="2">
    <citation type="submission" date="2013-03" db="EMBL/GenBank/DDBJ databases">
        <title>The Genome Sequence of Enterococcus moraviensis BAA-383 (PacBio/Illumina hybrid assembly).</title>
        <authorList>
            <consortium name="The Broad Institute Genomics Platform"/>
            <consortium name="The Broad Institute Genome Sequencing Center for Infectious Disease"/>
            <person name="Earl A."/>
            <person name="Russ C."/>
            <person name="Gilmore M."/>
            <person name="Surin D."/>
            <person name="Walker B."/>
            <person name="Young S."/>
            <person name="Zeng Q."/>
            <person name="Gargeya S."/>
            <person name="Fitzgerald M."/>
            <person name="Haas B."/>
            <person name="Abouelleil A."/>
            <person name="Allen A.W."/>
            <person name="Alvarado L."/>
            <person name="Arachchi H.M."/>
            <person name="Berlin A.M."/>
            <person name="Chapman S.B."/>
            <person name="Gainer-Dewar J."/>
            <person name="Goldberg J."/>
            <person name="Griggs A."/>
            <person name="Gujja S."/>
            <person name="Hansen M."/>
            <person name="Howarth C."/>
            <person name="Imamovic A."/>
            <person name="Ireland A."/>
            <person name="Larimer J."/>
            <person name="McCowan C."/>
            <person name="Murphy C."/>
            <person name="Pearson M."/>
            <person name="Poon T.W."/>
            <person name="Priest M."/>
            <person name="Roberts A."/>
            <person name="Saif S."/>
            <person name="Shea T."/>
            <person name="Sisk P."/>
            <person name="Sykes S."/>
            <person name="Wortman J."/>
            <person name="Nusbaum C."/>
            <person name="Birren B."/>
        </authorList>
    </citation>
    <scope>NUCLEOTIDE SEQUENCE [LARGE SCALE GENOMIC DNA]</scope>
    <source>
        <strain evidence="3 5">ATCC BAA-383</strain>
    </source>
</reference>
<evidence type="ECO:0000313" key="5">
    <source>
        <dbReference type="Proteomes" id="UP000014157"/>
    </source>
</evidence>
<dbReference type="AlphaFoldDB" id="R2QW36"/>
<protein>
    <submittedName>
        <fullName evidence="2">Uncharacterized protein</fullName>
    </submittedName>
</protein>
<feature type="transmembrane region" description="Helical" evidence="1">
    <location>
        <begin position="21"/>
        <end position="43"/>
    </location>
</feature>
<evidence type="ECO:0000313" key="3">
    <source>
        <dbReference type="EMBL" id="EOT73021.1"/>
    </source>
</evidence>
<evidence type="ECO:0000256" key="1">
    <source>
        <dbReference type="SAM" id="Phobius"/>
    </source>
</evidence>
<keyword evidence="1" id="KW-0812">Transmembrane</keyword>
<comment type="caution">
    <text evidence="2">The sequence shown here is derived from an EMBL/GenBank/DDBJ whole genome shotgun (WGS) entry which is preliminary data.</text>
</comment>
<keyword evidence="1" id="KW-1133">Transmembrane helix</keyword>
<dbReference type="Proteomes" id="UP000013781">
    <property type="component" value="Unassembled WGS sequence"/>
</dbReference>